<dbReference type="PROSITE" id="PS50011">
    <property type="entry name" value="PROTEIN_KINASE_DOM"/>
    <property type="match status" value="1"/>
</dbReference>
<gene>
    <name evidence="7" type="ordered locus">HCH_04672</name>
</gene>
<dbReference type="Pfam" id="PF00069">
    <property type="entry name" value="Pkinase"/>
    <property type="match status" value="1"/>
</dbReference>
<proteinExistence type="predicted"/>
<dbReference type="GO" id="GO:0005524">
    <property type="term" value="F:ATP binding"/>
    <property type="evidence" value="ECO:0007669"/>
    <property type="project" value="UniProtKB-KW"/>
</dbReference>
<sequence>MDWSCSVITVSPQIPNYEILDEVAEGGMAKVFKARQTLADRIVAIKIISPAICLNKEFRQRFIQEAQITAKLNHPNIIQIYDIAPFEDTFFISMEFMEGGSLTERIRSGRLTRDESTRIILQLAEAMNYAHKLGYIHRDIKPGNILFRADDTPVLSDYGIAKSLYHRGDLTTTGSILGSPPYMSPEQAMGRQLDHRADWYSLGIVFYQMLTGAVPFEATDPISLGIKHKQEPPPPLPSHLRMYQQLMDLLLAKEPERRLSSLDEFRAHLEAIKNVPVDTEATCLFTVESLKTAHGESAAQESPTSTRRTERGGSVSSGVWRALGVVLMIAAVVGYGAYKNMTRPAPTYPFVVVTEPVGATVTFAGEEGAYTPGASLPEGDYEVEVTAKGFWPKTFTLNHSADHRSHYVSLKPAKTAFTVDVTPADAKIRILNIQPKYEEGIPLDPGRYLLEVSAPGYEKLTRWTEISGEQFTEQVFLVEKDALESLNIAFVDIPGGKYRMGFDDGGVLWGGDPGQEVTLAPFKIMAYEVTFEQWDACVADGGCTNKADDRGWGRGRNPVISVSWNDAEEFAAWLSVKTGRSFQLPTEAQWEYAARAGSRKRFSWGDQISHKFANYGKDDCCGGLVNGADKWQFTSPVGSFPANQWGVHDMHGNVWEWVQDCWSESMKGVPADGSARTAGDCRRRVLRGGSWYSPPKSMQLVSRDANGVDVRYQVNGFRLVETPTQAPAAGAATQ</sequence>
<keyword evidence="3 7" id="KW-0418">Kinase</keyword>
<dbReference type="Gene3D" id="1.10.510.10">
    <property type="entry name" value="Transferase(Phosphotransferase) domain 1"/>
    <property type="match status" value="1"/>
</dbReference>
<evidence type="ECO:0000313" key="7">
    <source>
        <dbReference type="EMBL" id="ABC31371.1"/>
    </source>
</evidence>
<dbReference type="PANTHER" id="PTHR43289:SF6">
    <property type="entry name" value="SERINE_THREONINE-PROTEIN KINASE NEKL-3"/>
    <property type="match status" value="1"/>
</dbReference>
<dbReference type="PROSITE" id="PS00108">
    <property type="entry name" value="PROTEIN_KINASE_ST"/>
    <property type="match status" value="1"/>
</dbReference>
<feature type="region of interest" description="Disordered" evidence="5">
    <location>
        <begin position="294"/>
        <end position="313"/>
    </location>
</feature>
<name>Q2SDA3_HAHCH</name>
<keyword evidence="8" id="KW-1185">Reference proteome</keyword>
<dbReference type="KEGG" id="hch:HCH_04672"/>
<evidence type="ECO:0000259" key="6">
    <source>
        <dbReference type="PROSITE" id="PS50011"/>
    </source>
</evidence>
<reference evidence="7 8" key="1">
    <citation type="journal article" date="2005" name="Nucleic Acids Res.">
        <title>Genomic blueprint of Hahella chejuensis, a marine microbe producing an algicidal agent.</title>
        <authorList>
            <person name="Jeong H."/>
            <person name="Yim J.H."/>
            <person name="Lee C."/>
            <person name="Choi S.-H."/>
            <person name="Park Y.K."/>
            <person name="Yoon S.H."/>
            <person name="Hur C.-G."/>
            <person name="Kang H.-Y."/>
            <person name="Kim D."/>
            <person name="Lee H.H."/>
            <person name="Park K.H."/>
            <person name="Park S.-H."/>
            <person name="Park H.-S."/>
            <person name="Lee H.K."/>
            <person name="Oh T.K."/>
            <person name="Kim J.F."/>
        </authorList>
    </citation>
    <scope>NUCLEOTIDE SEQUENCE [LARGE SCALE GENOMIC DNA]</scope>
    <source>
        <strain evidence="7 8">KCTC 2396</strain>
    </source>
</reference>
<evidence type="ECO:0000256" key="2">
    <source>
        <dbReference type="ARBA" id="ARBA00022741"/>
    </source>
</evidence>
<protein>
    <submittedName>
        <fullName evidence="7">Serine/threonine protein kinase</fullName>
    </submittedName>
</protein>
<evidence type="ECO:0000313" key="8">
    <source>
        <dbReference type="Proteomes" id="UP000000238"/>
    </source>
</evidence>
<dbReference type="InterPro" id="IPR000719">
    <property type="entry name" value="Prot_kinase_dom"/>
</dbReference>
<dbReference type="InterPro" id="IPR016187">
    <property type="entry name" value="CTDL_fold"/>
</dbReference>
<keyword evidence="1" id="KW-0808">Transferase</keyword>
<dbReference type="GO" id="GO:0004674">
    <property type="term" value="F:protein serine/threonine kinase activity"/>
    <property type="evidence" value="ECO:0007669"/>
    <property type="project" value="UniProtKB-KW"/>
</dbReference>
<dbReference type="InterPro" id="IPR008271">
    <property type="entry name" value="Ser/Thr_kinase_AS"/>
</dbReference>
<dbReference type="Proteomes" id="UP000000238">
    <property type="component" value="Chromosome"/>
</dbReference>
<feature type="domain" description="Protein kinase" evidence="6">
    <location>
        <begin position="17"/>
        <end position="271"/>
    </location>
</feature>
<dbReference type="HOGENOM" id="CLU_012431_6_1_6"/>
<dbReference type="Pfam" id="PF03781">
    <property type="entry name" value="FGE-sulfatase"/>
    <property type="match status" value="1"/>
</dbReference>
<dbReference type="Gene3D" id="3.30.200.20">
    <property type="entry name" value="Phosphorylase Kinase, domain 1"/>
    <property type="match status" value="1"/>
</dbReference>
<evidence type="ECO:0000256" key="4">
    <source>
        <dbReference type="ARBA" id="ARBA00022840"/>
    </source>
</evidence>
<dbReference type="Gene3D" id="3.90.1580.10">
    <property type="entry name" value="paralog of FGE (formylglycine-generating enzyme)"/>
    <property type="match status" value="1"/>
</dbReference>
<dbReference type="CDD" id="cd14014">
    <property type="entry name" value="STKc_PknB_like"/>
    <property type="match status" value="1"/>
</dbReference>
<evidence type="ECO:0000256" key="3">
    <source>
        <dbReference type="ARBA" id="ARBA00022777"/>
    </source>
</evidence>
<evidence type="ECO:0000256" key="1">
    <source>
        <dbReference type="ARBA" id="ARBA00022679"/>
    </source>
</evidence>
<dbReference type="InterPro" id="IPR042095">
    <property type="entry name" value="SUMF_sf"/>
</dbReference>
<accession>Q2SDA3</accession>
<keyword evidence="7" id="KW-0723">Serine/threonine-protein kinase</keyword>
<dbReference type="EMBL" id="CP000155">
    <property type="protein sequence ID" value="ABC31371.1"/>
    <property type="molecule type" value="Genomic_DNA"/>
</dbReference>
<dbReference type="eggNOG" id="COG1262">
    <property type="taxonomic scope" value="Bacteria"/>
</dbReference>
<dbReference type="SUPFAM" id="SSF56112">
    <property type="entry name" value="Protein kinase-like (PK-like)"/>
    <property type="match status" value="1"/>
</dbReference>
<dbReference type="AlphaFoldDB" id="Q2SDA3"/>
<dbReference type="InterPro" id="IPR011009">
    <property type="entry name" value="Kinase-like_dom_sf"/>
</dbReference>
<organism evidence="7 8">
    <name type="scientific">Hahella chejuensis (strain KCTC 2396)</name>
    <dbReference type="NCBI Taxonomy" id="349521"/>
    <lineage>
        <taxon>Bacteria</taxon>
        <taxon>Pseudomonadati</taxon>
        <taxon>Pseudomonadota</taxon>
        <taxon>Gammaproteobacteria</taxon>
        <taxon>Oceanospirillales</taxon>
        <taxon>Hahellaceae</taxon>
        <taxon>Hahella</taxon>
    </lineage>
</organism>
<dbReference type="STRING" id="349521.HCH_04672"/>
<dbReference type="PANTHER" id="PTHR43289">
    <property type="entry name" value="MITOGEN-ACTIVATED PROTEIN KINASE KINASE KINASE 20-RELATED"/>
    <property type="match status" value="1"/>
</dbReference>
<dbReference type="InterPro" id="IPR005532">
    <property type="entry name" value="SUMF_dom"/>
</dbReference>
<dbReference type="SUPFAM" id="SSF56436">
    <property type="entry name" value="C-type lectin-like"/>
    <property type="match status" value="1"/>
</dbReference>
<evidence type="ECO:0000256" key="5">
    <source>
        <dbReference type="SAM" id="MobiDB-lite"/>
    </source>
</evidence>
<keyword evidence="4" id="KW-0067">ATP-binding</keyword>
<dbReference type="SMART" id="SM00220">
    <property type="entry name" value="S_TKc"/>
    <property type="match status" value="1"/>
</dbReference>
<keyword evidence="2" id="KW-0547">Nucleotide-binding</keyword>
<dbReference type="eggNOG" id="COG0515">
    <property type="taxonomic scope" value="Bacteria"/>
</dbReference>